<dbReference type="PANTHER" id="PTHR30543">
    <property type="entry name" value="CHROMATE REDUCTASE"/>
    <property type="match status" value="1"/>
</dbReference>
<name>A0ABS6W5S9_9FLAO</name>
<evidence type="ECO:0000313" key="3">
    <source>
        <dbReference type="Proteomes" id="UP000719267"/>
    </source>
</evidence>
<dbReference type="PANTHER" id="PTHR30543:SF21">
    <property type="entry name" value="NAD(P)H-DEPENDENT FMN REDUCTASE LOT6"/>
    <property type="match status" value="1"/>
</dbReference>
<dbReference type="Proteomes" id="UP000719267">
    <property type="component" value="Unassembled WGS sequence"/>
</dbReference>
<dbReference type="RefSeq" id="WP_219040758.1">
    <property type="nucleotide sequence ID" value="NZ_JAHWDF010000013.1"/>
</dbReference>
<dbReference type="InterPro" id="IPR005025">
    <property type="entry name" value="FMN_Rdtase-like_dom"/>
</dbReference>
<organism evidence="2 3">
    <name type="scientific">Mesonia aestuariivivens</name>
    <dbReference type="NCBI Taxonomy" id="2796128"/>
    <lineage>
        <taxon>Bacteria</taxon>
        <taxon>Pseudomonadati</taxon>
        <taxon>Bacteroidota</taxon>
        <taxon>Flavobacteriia</taxon>
        <taxon>Flavobacteriales</taxon>
        <taxon>Flavobacteriaceae</taxon>
        <taxon>Mesonia</taxon>
    </lineage>
</organism>
<accession>A0ABS6W5S9</accession>
<gene>
    <name evidence="2" type="ORF">KW502_11770</name>
</gene>
<dbReference type="EMBL" id="JAHWDF010000013">
    <property type="protein sequence ID" value="MBW2962474.1"/>
    <property type="molecule type" value="Genomic_DNA"/>
</dbReference>
<protein>
    <submittedName>
        <fullName evidence="2">NAD(P)H-dependent oxidoreductase</fullName>
    </submittedName>
</protein>
<dbReference type="InterPro" id="IPR050712">
    <property type="entry name" value="NAD(P)H-dep_reductase"/>
</dbReference>
<reference evidence="2 3" key="1">
    <citation type="submission" date="2021-07" db="EMBL/GenBank/DDBJ databases">
        <title>Mesonia aestuariivivens sp. nov., isolated from a tidal flat.</title>
        <authorList>
            <person name="Kim Y.-O."/>
            <person name="Yoon J.-H."/>
        </authorList>
    </citation>
    <scope>NUCLEOTIDE SEQUENCE [LARGE SCALE GENOMIC DNA]</scope>
    <source>
        <strain evidence="2 3">JHPTF-M18</strain>
    </source>
</reference>
<sequence length="180" mass="20122">MKKILALAGSNGKKSINKMLLHYVISRIENHEVKFLELTNYNFPIYGSDYEHEKGIPADVQVVNMLISEVDALVISVNEHNSGPSVFFKNITDWLSRVELKFLAGKKVLLMSTAPGGRGGASALAYYKEVLPRFGAEVVESFSLPSFPQNFDVEQQKITDEILLLGLNDVLSNFEQELED</sequence>
<feature type="domain" description="NADPH-dependent FMN reductase-like" evidence="1">
    <location>
        <begin position="3"/>
        <end position="142"/>
    </location>
</feature>
<keyword evidence="3" id="KW-1185">Reference proteome</keyword>
<proteinExistence type="predicted"/>
<dbReference type="Pfam" id="PF03358">
    <property type="entry name" value="FMN_red"/>
    <property type="match status" value="1"/>
</dbReference>
<evidence type="ECO:0000259" key="1">
    <source>
        <dbReference type="Pfam" id="PF03358"/>
    </source>
</evidence>
<evidence type="ECO:0000313" key="2">
    <source>
        <dbReference type="EMBL" id="MBW2962474.1"/>
    </source>
</evidence>
<comment type="caution">
    <text evidence="2">The sequence shown here is derived from an EMBL/GenBank/DDBJ whole genome shotgun (WGS) entry which is preliminary data.</text>
</comment>